<dbReference type="OrthoDB" id="194599at2"/>
<dbReference type="Pfam" id="PF01022">
    <property type="entry name" value="HTH_5"/>
    <property type="match status" value="1"/>
</dbReference>
<dbReference type="CDD" id="cd00090">
    <property type="entry name" value="HTH_ARSR"/>
    <property type="match status" value="1"/>
</dbReference>
<keyword evidence="7" id="KW-1185">Reference proteome</keyword>
<dbReference type="PANTHER" id="PTHR43132">
    <property type="entry name" value="ARSENICAL RESISTANCE OPERON REPRESSOR ARSR-RELATED"/>
    <property type="match status" value="1"/>
</dbReference>
<feature type="region of interest" description="Disordered" evidence="4">
    <location>
        <begin position="1"/>
        <end position="41"/>
    </location>
</feature>
<dbReference type="InterPro" id="IPR011991">
    <property type="entry name" value="ArsR-like_HTH"/>
</dbReference>
<dbReference type="GO" id="GO:0003700">
    <property type="term" value="F:DNA-binding transcription factor activity"/>
    <property type="evidence" value="ECO:0007669"/>
    <property type="project" value="InterPro"/>
</dbReference>
<dbReference type="Gene3D" id="1.10.10.10">
    <property type="entry name" value="Winged helix-like DNA-binding domain superfamily/Winged helix DNA-binding domain"/>
    <property type="match status" value="1"/>
</dbReference>
<dbReference type="RefSeq" id="WP_121092628.1">
    <property type="nucleotide sequence ID" value="NZ_UIHC01000001.1"/>
</dbReference>
<organism evidence="6 7">
    <name type="scientific">Roseinatronobacter ekhonensis</name>
    <dbReference type="NCBI Taxonomy" id="254356"/>
    <lineage>
        <taxon>Bacteria</taxon>
        <taxon>Pseudomonadati</taxon>
        <taxon>Pseudomonadota</taxon>
        <taxon>Alphaproteobacteria</taxon>
        <taxon>Rhodobacterales</taxon>
        <taxon>Paracoccaceae</taxon>
        <taxon>Roseinatronobacter</taxon>
    </lineage>
</organism>
<evidence type="ECO:0000256" key="4">
    <source>
        <dbReference type="SAM" id="MobiDB-lite"/>
    </source>
</evidence>
<evidence type="ECO:0000256" key="1">
    <source>
        <dbReference type="ARBA" id="ARBA00023015"/>
    </source>
</evidence>
<dbReference type="PROSITE" id="PS50987">
    <property type="entry name" value="HTH_ARSR_2"/>
    <property type="match status" value="1"/>
</dbReference>
<dbReference type="PRINTS" id="PR00778">
    <property type="entry name" value="HTHARSR"/>
</dbReference>
<keyword evidence="1" id="KW-0805">Transcription regulation</keyword>
<gene>
    <name evidence="6" type="primary">bigR_1</name>
    <name evidence="6" type="ORF">ROE7235_00023</name>
</gene>
<name>A0A3B0M2E2_9RHOB</name>
<dbReference type="EMBL" id="UIHC01000001">
    <property type="protein sequence ID" value="SUZ30305.1"/>
    <property type="molecule type" value="Genomic_DNA"/>
</dbReference>
<dbReference type="AlphaFoldDB" id="A0A3B0M2E2"/>
<dbReference type="SMART" id="SM00418">
    <property type="entry name" value="HTH_ARSR"/>
    <property type="match status" value="1"/>
</dbReference>
<keyword evidence="3" id="KW-0804">Transcription</keyword>
<protein>
    <submittedName>
        <fullName evidence="6">Biofilm growth-associated repressor</fullName>
    </submittedName>
</protein>
<dbReference type="GO" id="GO:0003677">
    <property type="term" value="F:DNA binding"/>
    <property type="evidence" value="ECO:0007669"/>
    <property type="project" value="UniProtKB-KW"/>
</dbReference>
<evidence type="ECO:0000259" key="5">
    <source>
        <dbReference type="PROSITE" id="PS50987"/>
    </source>
</evidence>
<dbReference type="InterPro" id="IPR036388">
    <property type="entry name" value="WH-like_DNA-bd_sf"/>
</dbReference>
<dbReference type="Proteomes" id="UP000272908">
    <property type="component" value="Unassembled WGS sequence"/>
</dbReference>
<dbReference type="InterPro" id="IPR001845">
    <property type="entry name" value="HTH_ArsR_DNA-bd_dom"/>
</dbReference>
<evidence type="ECO:0000313" key="7">
    <source>
        <dbReference type="Proteomes" id="UP000272908"/>
    </source>
</evidence>
<sequence>MTVAGGTRPLPDGQSLEHGDPRESDRSSTEVSLPPTSAVAHDDLQAEARAAADFLKAMGHEGRLLMLYHLCERDCSVTELEKLILSRQAAVSQQLARLRHEKLVTTRREGNQIIYSLADDRVRDAVMMMQRMFRHTKP</sequence>
<accession>A0A3B0M2E2</accession>
<dbReference type="SUPFAM" id="SSF46785">
    <property type="entry name" value="Winged helix' DNA-binding domain"/>
    <property type="match status" value="1"/>
</dbReference>
<reference evidence="7" key="1">
    <citation type="submission" date="2018-08" db="EMBL/GenBank/DDBJ databases">
        <authorList>
            <person name="Rodrigo-Torres L."/>
            <person name="Arahal R. D."/>
            <person name="Lucena T."/>
        </authorList>
    </citation>
    <scope>NUCLEOTIDE SEQUENCE [LARGE SCALE GENOMIC DNA]</scope>
    <source>
        <strain evidence="7">CECT 7235</strain>
    </source>
</reference>
<evidence type="ECO:0000256" key="2">
    <source>
        <dbReference type="ARBA" id="ARBA00023125"/>
    </source>
</evidence>
<keyword evidence="2" id="KW-0238">DNA-binding</keyword>
<evidence type="ECO:0000256" key="3">
    <source>
        <dbReference type="ARBA" id="ARBA00023163"/>
    </source>
</evidence>
<dbReference type="PANTHER" id="PTHR43132:SF8">
    <property type="entry name" value="HTH-TYPE TRANSCRIPTIONAL REGULATOR KMTR"/>
    <property type="match status" value="1"/>
</dbReference>
<dbReference type="NCBIfam" id="NF033788">
    <property type="entry name" value="HTH_metalloreg"/>
    <property type="match status" value="1"/>
</dbReference>
<evidence type="ECO:0000313" key="6">
    <source>
        <dbReference type="EMBL" id="SUZ30305.1"/>
    </source>
</evidence>
<feature type="domain" description="HTH arsR-type" evidence="5">
    <location>
        <begin position="44"/>
        <end position="137"/>
    </location>
</feature>
<feature type="compositionally biased region" description="Basic and acidic residues" evidence="4">
    <location>
        <begin position="15"/>
        <end position="28"/>
    </location>
</feature>
<dbReference type="InterPro" id="IPR051011">
    <property type="entry name" value="Metal_resp_trans_reg"/>
</dbReference>
<proteinExistence type="predicted"/>
<dbReference type="InterPro" id="IPR036390">
    <property type="entry name" value="WH_DNA-bd_sf"/>
</dbReference>